<protein>
    <recommendedName>
        <fullName evidence="9">Peroxisomal membrane protein</fullName>
    </recommendedName>
</protein>
<proteinExistence type="inferred from homology"/>
<evidence type="ECO:0000313" key="7">
    <source>
        <dbReference type="EMBL" id="OQS07415.1"/>
    </source>
</evidence>
<dbReference type="InterPro" id="IPR007248">
    <property type="entry name" value="Mpv17_PMP22"/>
</dbReference>
<dbReference type="Pfam" id="PF04117">
    <property type="entry name" value="Mpv17_PMP22"/>
    <property type="match status" value="1"/>
</dbReference>
<evidence type="ECO:0000256" key="5">
    <source>
        <dbReference type="ARBA" id="ARBA00023136"/>
    </source>
</evidence>
<accession>A0A1W0AAY0</accession>
<evidence type="ECO:0008006" key="9">
    <source>
        <dbReference type="Google" id="ProtNLM"/>
    </source>
</evidence>
<evidence type="ECO:0000256" key="3">
    <source>
        <dbReference type="ARBA" id="ARBA00022692"/>
    </source>
</evidence>
<evidence type="ECO:0000313" key="8">
    <source>
        <dbReference type="Proteomes" id="UP000243217"/>
    </source>
</evidence>
<organism evidence="7 8">
    <name type="scientific">Thraustotheca clavata</name>
    <dbReference type="NCBI Taxonomy" id="74557"/>
    <lineage>
        <taxon>Eukaryota</taxon>
        <taxon>Sar</taxon>
        <taxon>Stramenopiles</taxon>
        <taxon>Oomycota</taxon>
        <taxon>Saprolegniomycetes</taxon>
        <taxon>Saprolegniales</taxon>
        <taxon>Achlyaceae</taxon>
        <taxon>Thraustotheca</taxon>
    </lineage>
</organism>
<comment type="caution">
    <text evidence="7">The sequence shown here is derived from an EMBL/GenBank/DDBJ whole genome shotgun (WGS) entry which is preliminary data.</text>
</comment>
<name>A0A1W0AAY0_9STRA</name>
<gene>
    <name evidence="7" type="ORF">THRCLA_00560</name>
</gene>
<keyword evidence="3 6" id="KW-0812">Transmembrane</keyword>
<keyword evidence="4 6" id="KW-1133">Transmembrane helix</keyword>
<evidence type="ECO:0000256" key="4">
    <source>
        <dbReference type="ARBA" id="ARBA00022989"/>
    </source>
</evidence>
<dbReference type="PANTHER" id="PTHR11266">
    <property type="entry name" value="PEROXISOMAL MEMBRANE PROTEIN 2, PXMP2 MPV17"/>
    <property type="match status" value="1"/>
</dbReference>
<evidence type="ECO:0000256" key="2">
    <source>
        <dbReference type="ARBA" id="ARBA00006824"/>
    </source>
</evidence>
<dbReference type="EMBL" id="JNBS01000240">
    <property type="protein sequence ID" value="OQS07415.1"/>
    <property type="molecule type" value="Genomic_DNA"/>
</dbReference>
<keyword evidence="8" id="KW-1185">Reference proteome</keyword>
<feature type="transmembrane region" description="Helical" evidence="6">
    <location>
        <begin position="84"/>
        <end position="107"/>
    </location>
</feature>
<sequence>MIRNDCFVRTKALTSASIGVVGEIIAHGLKNKSLNGLSTRRMAAFGLYGGVMTAPIMHLWYGFLEKYRVNGKSLSPTLKLLLDRLVLTPPFLTITMTCLSLLTGSTIKSTKELLRRNYVAALMMNWKVWTCTQYLSFNYIPPHLRVFWGNIVALWWNCYLSLSS</sequence>
<dbReference type="AlphaFoldDB" id="A0A1W0AAY0"/>
<keyword evidence="5 6" id="KW-0472">Membrane</keyword>
<comment type="similarity">
    <text evidence="2 6">Belongs to the peroxisomal membrane protein PXMP2/4 family.</text>
</comment>
<evidence type="ECO:0000256" key="1">
    <source>
        <dbReference type="ARBA" id="ARBA00004141"/>
    </source>
</evidence>
<dbReference type="Proteomes" id="UP000243217">
    <property type="component" value="Unassembled WGS sequence"/>
</dbReference>
<reference evidence="7 8" key="1">
    <citation type="journal article" date="2014" name="Genome Biol. Evol.">
        <title>The secreted proteins of Achlya hypogyna and Thraustotheca clavata identify the ancestral oomycete secretome and reveal gene acquisitions by horizontal gene transfer.</title>
        <authorList>
            <person name="Misner I."/>
            <person name="Blouin N."/>
            <person name="Leonard G."/>
            <person name="Richards T.A."/>
            <person name="Lane C.E."/>
        </authorList>
    </citation>
    <scope>NUCLEOTIDE SEQUENCE [LARGE SCALE GENOMIC DNA]</scope>
    <source>
        <strain evidence="7 8">ATCC 34112</strain>
    </source>
</reference>
<feature type="transmembrane region" description="Helical" evidence="6">
    <location>
        <begin position="42"/>
        <end position="64"/>
    </location>
</feature>
<dbReference type="OrthoDB" id="860at2759"/>
<dbReference type="PANTHER" id="PTHR11266:SF80">
    <property type="entry name" value="PEROXISOMAL MEMBRANE PROTEIN 2"/>
    <property type="match status" value="1"/>
</dbReference>
<dbReference type="STRING" id="74557.A0A1W0AAY0"/>
<evidence type="ECO:0000256" key="6">
    <source>
        <dbReference type="RuleBase" id="RU363053"/>
    </source>
</evidence>
<comment type="subcellular location">
    <subcellularLocation>
        <location evidence="1">Membrane</location>
        <topology evidence="1">Multi-pass membrane protein</topology>
    </subcellularLocation>
</comment>
<dbReference type="GO" id="GO:0005778">
    <property type="term" value="C:peroxisomal membrane"/>
    <property type="evidence" value="ECO:0007669"/>
    <property type="project" value="TreeGrafter"/>
</dbReference>